<name>A0AAD4YXJ4_PRUDU</name>
<accession>A0AAD4YXJ4</accession>
<reference evidence="1 2" key="1">
    <citation type="journal article" date="2022" name="G3 (Bethesda)">
        <title>Whole-genome sequence and methylome profiling of the almond [Prunus dulcis (Mill.) D.A. Webb] cultivar 'Nonpareil'.</title>
        <authorList>
            <person name="D'Amico-Willman K.M."/>
            <person name="Ouma W.Z."/>
            <person name="Meulia T."/>
            <person name="Sideli G.M."/>
            <person name="Gradziel T.M."/>
            <person name="Fresnedo-Ramirez J."/>
        </authorList>
    </citation>
    <scope>NUCLEOTIDE SEQUENCE [LARGE SCALE GENOMIC DNA]</scope>
    <source>
        <strain evidence="1">Clone GOH B32 T37-40</strain>
    </source>
</reference>
<dbReference type="Proteomes" id="UP001054821">
    <property type="component" value="Chromosome 6"/>
</dbReference>
<organism evidence="1 2">
    <name type="scientific">Prunus dulcis</name>
    <name type="common">Almond</name>
    <name type="synonym">Amygdalus dulcis</name>
    <dbReference type="NCBI Taxonomy" id="3755"/>
    <lineage>
        <taxon>Eukaryota</taxon>
        <taxon>Viridiplantae</taxon>
        <taxon>Streptophyta</taxon>
        <taxon>Embryophyta</taxon>
        <taxon>Tracheophyta</taxon>
        <taxon>Spermatophyta</taxon>
        <taxon>Magnoliopsida</taxon>
        <taxon>eudicotyledons</taxon>
        <taxon>Gunneridae</taxon>
        <taxon>Pentapetalae</taxon>
        <taxon>rosids</taxon>
        <taxon>fabids</taxon>
        <taxon>Rosales</taxon>
        <taxon>Rosaceae</taxon>
        <taxon>Amygdaloideae</taxon>
        <taxon>Amygdaleae</taxon>
        <taxon>Prunus</taxon>
    </lineage>
</organism>
<sequence>MQPHLFNKVMHDIYNYDEYFVQKRNCAGNLGLLPEQKFTAVIQMLVYGSSADQVDEIAQMGKSTVLESLCDFVMQWKLCTPETIYADLRQWTCNGFSKKLSLEDFLA</sequence>
<dbReference type="EMBL" id="JAJFAZ020000006">
    <property type="protein sequence ID" value="KAI5324293.1"/>
    <property type="molecule type" value="Genomic_DNA"/>
</dbReference>
<dbReference type="AlphaFoldDB" id="A0AAD4YXJ4"/>
<keyword evidence="2" id="KW-1185">Reference proteome</keyword>
<evidence type="ECO:0000313" key="2">
    <source>
        <dbReference type="Proteomes" id="UP001054821"/>
    </source>
</evidence>
<dbReference type="PANTHER" id="PTHR47150:SF5">
    <property type="entry name" value="OS07G0546750 PROTEIN"/>
    <property type="match status" value="1"/>
</dbReference>
<gene>
    <name evidence="1" type="ORF">L3X38_033366</name>
</gene>
<evidence type="ECO:0000313" key="1">
    <source>
        <dbReference type="EMBL" id="KAI5324293.1"/>
    </source>
</evidence>
<protein>
    <submittedName>
        <fullName evidence="1">Uncharacterized protein</fullName>
    </submittedName>
</protein>
<dbReference type="PANTHER" id="PTHR47150">
    <property type="entry name" value="OS12G0169200 PROTEIN"/>
    <property type="match status" value="1"/>
</dbReference>
<proteinExistence type="predicted"/>
<comment type="caution">
    <text evidence="1">The sequence shown here is derived from an EMBL/GenBank/DDBJ whole genome shotgun (WGS) entry which is preliminary data.</text>
</comment>